<feature type="domain" description="PAC" evidence="6">
    <location>
        <begin position="270"/>
        <end position="322"/>
    </location>
</feature>
<keyword evidence="3" id="KW-0479">Metal-binding</keyword>
<accession>A0ABV2CP89</accession>
<dbReference type="Pfam" id="PF00990">
    <property type="entry name" value="GGDEF"/>
    <property type="match status" value="1"/>
</dbReference>
<dbReference type="SUPFAM" id="SSF55073">
    <property type="entry name" value="Nucleotide cyclase"/>
    <property type="match status" value="1"/>
</dbReference>
<dbReference type="InterPro" id="IPR029787">
    <property type="entry name" value="Nucleotide_cyclase"/>
</dbReference>
<dbReference type="Proteomes" id="UP001548590">
    <property type="component" value="Unassembled WGS sequence"/>
</dbReference>
<gene>
    <name evidence="8" type="ORF">ABVT11_07730</name>
</gene>
<feature type="domain" description="GGDEF" evidence="7">
    <location>
        <begin position="530"/>
        <end position="663"/>
    </location>
</feature>
<dbReference type="EMBL" id="JBEWLZ010000003">
    <property type="protein sequence ID" value="MET1489714.1"/>
    <property type="molecule type" value="Genomic_DNA"/>
</dbReference>
<dbReference type="Pfam" id="PF08447">
    <property type="entry name" value="PAS_3"/>
    <property type="match status" value="1"/>
</dbReference>
<dbReference type="InterPro" id="IPR000700">
    <property type="entry name" value="PAS-assoc_C"/>
</dbReference>
<dbReference type="SUPFAM" id="SSF55785">
    <property type="entry name" value="PYP-like sensor domain (PAS domain)"/>
    <property type="match status" value="1"/>
</dbReference>
<evidence type="ECO:0000313" key="8">
    <source>
        <dbReference type="EMBL" id="MET1489714.1"/>
    </source>
</evidence>
<reference evidence="8 9" key="1">
    <citation type="submission" date="2024-07" db="EMBL/GenBank/DDBJ databases">
        <title>Uliginosibacterium paludis KCTC:42655.</title>
        <authorList>
            <person name="Kim M.K."/>
        </authorList>
    </citation>
    <scope>NUCLEOTIDE SEQUENCE [LARGE SCALE GENOMIC DNA]</scope>
    <source>
        <strain evidence="8 9">KCTC 42655</strain>
    </source>
</reference>
<evidence type="ECO:0000256" key="4">
    <source>
        <dbReference type="ARBA" id="ARBA00023004"/>
    </source>
</evidence>
<dbReference type="NCBIfam" id="TIGR02481">
    <property type="entry name" value="hemeryth_dom"/>
    <property type="match status" value="1"/>
</dbReference>
<dbReference type="Gene3D" id="2.10.70.100">
    <property type="match status" value="1"/>
</dbReference>
<sequence>MAAAEARGTSVFEWSDRFETGLAAIDHEHAQLAGLLGRLDQLAGQAGDAAMAEALFDTLLKNLDDHFAHEEALMSRYGLAPASTERHVTLHRQLRARMGQLRHESPEASHADVLRQRGAVLSREIMRHLLCADLPLATEIAALEQGASPEAARLAGLERRDASIAALLDDVGELRQTLAQRDAALQAIRAEQLRSEECHARAQRAARTGSWELDLDSFRLESSAECQRLFGQHPDAPIRHFDDVIHCIPESDRQAVFDAISATLHSSRPFMVEHRINLSDGSQRWLQPLGERISGSHGKGDRLVGMVRDVTEERAARIHLEETNRQLSLSLSSLARHAADLTRLNELNEGLQSCLNAGEAFEVVENAMSRLEIGTGGALSVPDAAPGTMRTVARWGDGGRVSAQFANSACWALRRGLRHTVCTANDGPGCKHFEPDAGHGYICLPLQVLGEPLGLLTLRAGQDVDEVDWARFTHLAGMVAESLKLALSNVRLREALHDQATRDPLTGLLNRRYLDEALPREIARSLREQRTLSLVMLDLDHFKRVNDNFGHEAGDAVLSKSAAILRSNLRSSDLACRFGGEEFVVLMPGATLAEAHERMERILHEVCATVFHLDSVHLPGISFSAGVAEAPRHGNNAESLLRAADRALYAAKEAGRQRVLDAG</sequence>
<evidence type="ECO:0000256" key="5">
    <source>
        <dbReference type="ARBA" id="ARBA00034247"/>
    </source>
</evidence>
<dbReference type="SUPFAM" id="SSF47188">
    <property type="entry name" value="Hemerythrin-like"/>
    <property type="match status" value="1"/>
</dbReference>
<evidence type="ECO:0000259" key="7">
    <source>
        <dbReference type="PROSITE" id="PS50887"/>
    </source>
</evidence>
<dbReference type="SMART" id="SM00267">
    <property type="entry name" value="GGDEF"/>
    <property type="match status" value="1"/>
</dbReference>
<dbReference type="CDD" id="cd12107">
    <property type="entry name" value="Hemerythrin"/>
    <property type="match status" value="1"/>
</dbReference>
<dbReference type="GO" id="GO:0052621">
    <property type="term" value="F:diguanylate cyclase activity"/>
    <property type="evidence" value="ECO:0007669"/>
    <property type="project" value="UniProtKB-EC"/>
</dbReference>
<dbReference type="InterPro" id="IPR050469">
    <property type="entry name" value="Diguanylate_Cyclase"/>
</dbReference>
<name>A0ABV2CP89_9RHOO</name>
<dbReference type="InterPro" id="IPR012312">
    <property type="entry name" value="Hemerythrin-like"/>
</dbReference>
<dbReference type="InterPro" id="IPR013655">
    <property type="entry name" value="PAS_fold_3"/>
</dbReference>
<dbReference type="Gene3D" id="3.30.70.270">
    <property type="match status" value="1"/>
</dbReference>
<dbReference type="PROSITE" id="PS50887">
    <property type="entry name" value="GGDEF"/>
    <property type="match status" value="1"/>
</dbReference>
<dbReference type="InterPro" id="IPR012827">
    <property type="entry name" value="Hemerythrin_metal-bd"/>
</dbReference>
<dbReference type="CDD" id="cd01949">
    <property type="entry name" value="GGDEF"/>
    <property type="match status" value="1"/>
</dbReference>
<dbReference type="NCBIfam" id="TIGR00254">
    <property type="entry name" value="GGDEF"/>
    <property type="match status" value="1"/>
</dbReference>
<comment type="catalytic activity">
    <reaction evidence="5">
        <text>2 GTP = 3',3'-c-di-GMP + 2 diphosphate</text>
        <dbReference type="Rhea" id="RHEA:24898"/>
        <dbReference type="ChEBI" id="CHEBI:33019"/>
        <dbReference type="ChEBI" id="CHEBI:37565"/>
        <dbReference type="ChEBI" id="CHEBI:58805"/>
        <dbReference type="EC" id="2.7.7.65"/>
    </reaction>
</comment>
<dbReference type="PROSITE" id="PS50113">
    <property type="entry name" value="PAC"/>
    <property type="match status" value="1"/>
</dbReference>
<dbReference type="InterPro" id="IPR043128">
    <property type="entry name" value="Rev_trsase/Diguanyl_cyclase"/>
</dbReference>
<organism evidence="8 9">
    <name type="scientific">Uliginosibacterium paludis</name>
    <dbReference type="NCBI Taxonomy" id="1615952"/>
    <lineage>
        <taxon>Bacteria</taxon>
        <taxon>Pseudomonadati</taxon>
        <taxon>Pseudomonadota</taxon>
        <taxon>Betaproteobacteria</taxon>
        <taxon>Rhodocyclales</taxon>
        <taxon>Zoogloeaceae</taxon>
        <taxon>Uliginosibacterium</taxon>
    </lineage>
</organism>
<dbReference type="Pfam" id="PF01814">
    <property type="entry name" value="Hemerythrin"/>
    <property type="match status" value="1"/>
</dbReference>
<evidence type="ECO:0000259" key="6">
    <source>
        <dbReference type="PROSITE" id="PS50113"/>
    </source>
</evidence>
<dbReference type="InterPro" id="IPR000014">
    <property type="entry name" value="PAS"/>
</dbReference>
<dbReference type="InterPro" id="IPR035938">
    <property type="entry name" value="Hemerythrin-like_sf"/>
</dbReference>
<evidence type="ECO:0000256" key="2">
    <source>
        <dbReference type="ARBA" id="ARBA00012528"/>
    </source>
</evidence>
<dbReference type="RefSeq" id="WP_345925013.1">
    <property type="nucleotide sequence ID" value="NZ_JBDIVF010000002.1"/>
</dbReference>
<keyword evidence="4" id="KW-0408">Iron</keyword>
<protein>
    <recommendedName>
        <fullName evidence="2">diguanylate cyclase</fullName>
        <ecNumber evidence="2">2.7.7.65</ecNumber>
    </recommendedName>
</protein>
<dbReference type="Gene3D" id="3.30.450.20">
    <property type="entry name" value="PAS domain"/>
    <property type="match status" value="1"/>
</dbReference>
<dbReference type="InterPro" id="IPR000160">
    <property type="entry name" value="GGDEF_dom"/>
</dbReference>
<evidence type="ECO:0000256" key="3">
    <source>
        <dbReference type="ARBA" id="ARBA00022723"/>
    </source>
</evidence>
<dbReference type="EC" id="2.7.7.65" evidence="2"/>
<keyword evidence="8" id="KW-0548">Nucleotidyltransferase</keyword>
<dbReference type="PANTHER" id="PTHR45138">
    <property type="entry name" value="REGULATORY COMPONENTS OF SENSORY TRANSDUCTION SYSTEM"/>
    <property type="match status" value="1"/>
</dbReference>
<evidence type="ECO:0000256" key="1">
    <source>
        <dbReference type="ARBA" id="ARBA00010587"/>
    </source>
</evidence>
<comment type="caution">
    <text evidence="8">The sequence shown here is derived from an EMBL/GenBank/DDBJ whole genome shotgun (WGS) entry which is preliminary data.</text>
</comment>
<dbReference type="CDD" id="cd00130">
    <property type="entry name" value="PAS"/>
    <property type="match status" value="1"/>
</dbReference>
<dbReference type="SUPFAM" id="SSF55781">
    <property type="entry name" value="GAF domain-like"/>
    <property type="match status" value="1"/>
</dbReference>
<keyword evidence="9" id="KW-1185">Reference proteome</keyword>
<dbReference type="Gene3D" id="1.20.120.50">
    <property type="entry name" value="Hemerythrin-like"/>
    <property type="match status" value="1"/>
</dbReference>
<keyword evidence="8" id="KW-0808">Transferase</keyword>
<evidence type="ECO:0000313" key="9">
    <source>
        <dbReference type="Proteomes" id="UP001548590"/>
    </source>
</evidence>
<proteinExistence type="inferred from homology"/>
<dbReference type="PANTHER" id="PTHR45138:SF9">
    <property type="entry name" value="DIGUANYLATE CYCLASE DGCM-RELATED"/>
    <property type="match status" value="1"/>
</dbReference>
<dbReference type="InterPro" id="IPR035965">
    <property type="entry name" value="PAS-like_dom_sf"/>
</dbReference>
<comment type="similarity">
    <text evidence="1">Belongs to the hemerythrin family.</text>
</comment>